<dbReference type="EMBL" id="BMMU01000025">
    <property type="protein sequence ID" value="GGJ55634.1"/>
    <property type="molecule type" value="Genomic_DNA"/>
</dbReference>
<accession>A0A917LBB3</accession>
<proteinExistence type="predicted"/>
<protein>
    <submittedName>
        <fullName evidence="2">Uncharacterized protein</fullName>
    </submittedName>
</protein>
<dbReference type="Proteomes" id="UP000625682">
    <property type="component" value="Unassembled WGS sequence"/>
</dbReference>
<organism evidence="2 3">
    <name type="scientific">Streptomyces lacrimifluminis</name>
    <dbReference type="NCBI Taxonomy" id="1500077"/>
    <lineage>
        <taxon>Bacteria</taxon>
        <taxon>Bacillati</taxon>
        <taxon>Actinomycetota</taxon>
        <taxon>Actinomycetes</taxon>
        <taxon>Kitasatosporales</taxon>
        <taxon>Streptomycetaceae</taxon>
        <taxon>Streptomyces</taxon>
    </lineage>
</organism>
<reference evidence="2" key="1">
    <citation type="journal article" date="2014" name="Int. J. Syst. Evol. Microbiol.">
        <title>Complete genome sequence of Corynebacterium casei LMG S-19264T (=DSM 44701T), isolated from a smear-ripened cheese.</title>
        <authorList>
            <consortium name="US DOE Joint Genome Institute (JGI-PGF)"/>
            <person name="Walter F."/>
            <person name="Albersmeier A."/>
            <person name="Kalinowski J."/>
            <person name="Ruckert C."/>
        </authorList>
    </citation>
    <scope>NUCLEOTIDE SEQUENCE</scope>
    <source>
        <strain evidence="2">CGMCC 4.7272</strain>
    </source>
</reference>
<feature type="compositionally biased region" description="Low complexity" evidence="1">
    <location>
        <begin position="31"/>
        <end position="57"/>
    </location>
</feature>
<feature type="region of interest" description="Disordered" evidence="1">
    <location>
        <begin position="28"/>
        <end position="91"/>
    </location>
</feature>
<name>A0A917LBB3_9ACTN</name>
<feature type="compositionally biased region" description="Low complexity" evidence="1">
    <location>
        <begin position="65"/>
        <end position="82"/>
    </location>
</feature>
<reference evidence="2" key="2">
    <citation type="submission" date="2020-09" db="EMBL/GenBank/DDBJ databases">
        <authorList>
            <person name="Sun Q."/>
            <person name="Zhou Y."/>
        </authorList>
    </citation>
    <scope>NUCLEOTIDE SEQUENCE</scope>
    <source>
        <strain evidence="2">CGMCC 4.7272</strain>
    </source>
</reference>
<evidence type="ECO:0000313" key="3">
    <source>
        <dbReference type="Proteomes" id="UP000625682"/>
    </source>
</evidence>
<gene>
    <name evidence="2" type="ORF">GCM10012282_60920</name>
</gene>
<evidence type="ECO:0000256" key="1">
    <source>
        <dbReference type="SAM" id="MobiDB-lite"/>
    </source>
</evidence>
<dbReference type="Gene3D" id="3.40.50.620">
    <property type="entry name" value="HUPs"/>
    <property type="match status" value="1"/>
</dbReference>
<dbReference type="InterPro" id="IPR014729">
    <property type="entry name" value="Rossmann-like_a/b/a_fold"/>
</dbReference>
<dbReference type="AlphaFoldDB" id="A0A917LBB3"/>
<sequence length="149" mass="15389">MTADDSYNRLGDDYPGYTMARAAELLGTTEASSAPSAKPASSPRCAPPADTGAAPATSCTSQPEPANSSTTGPPSTPPAASSFSKESRAAAEWTAREAQFLGLPLKLVQVWEPVPDRISESIPAIATEGNAQLRATSRRMTCMGTLDSG</sequence>
<keyword evidence="3" id="KW-1185">Reference proteome</keyword>
<evidence type="ECO:0000313" key="2">
    <source>
        <dbReference type="EMBL" id="GGJ55634.1"/>
    </source>
</evidence>
<comment type="caution">
    <text evidence="2">The sequence shown here is derived from an EMBL/GenBank/DDBJ whole genome shotgun (WGS) entry which is preliminary data.</text>
</comment>